<evidence type="ECO:0000256" key="2">
    <source>
        <dbReference type="PIRSR" id="PIRSR600888-3"/>
    </source>
</evidence>
<dbReference type="SUPFAM" id="SSF51182">
    <property type="entry name" value="RmlC-like cupins"/>
    <property type="match status" value="1"/>
</dbReference>
<dbReference type="InterPro" id="IPR000888">
    <property type="entry name" value="RmlC-like"/>
</dbReference>
<sequence>MIEVSKTNLRGVLRIVPEVFRDHRGQFVETYSRELYKKSGIGFDFVQDDISRSKKDVLRGIHGDKETSKLVSCTYGKLFFVVVNCNEESSEFGKWQSFELSDENRMQIFVPPTYGIAYLVLSDEAVFTYKQSTYFVHGKQFSYRWDDPRFGINWPITNPILSERDKAGHYVR</sequence>
<evidence type="ECO:0000313" key="4">
    <source>
        <dbReference type="EMBL" id="OHA76966.1"/>
    </source>
</evidence>
<evidence type="ECO:0000256" key="3">
    <source>
        <dbReference type="RuleBase" id="RU364069"/>
    </source>
</evidence>
<reference evidence="4 5" key="1">
    <citation type="journal article" date="2016" name="Nat. Commun.">
        <title>Thousands of microbial genomes shed light on interconnected biogeochemical processes in an aquifer system.</title>
        <authorList>
            <person name="Anantharaman K."/>
            <person name="Brown C.T."/>
            <person name="Hug L.A."/>
            <person name="Sharon I."/>
            <person name="Castelle C.J."/>
            <person name="Probst A.J."/>
            <person name="Thomas B.C."/>
            <person name="Singh A."/>
            <person name="Wilkins M.J."/>
            <person name="Karaoz U."/>
            <person name="Brodie E.L."/>
            <person name="Williams K.H."/>
            <person name="Hubbard S.S."/>
            <person name="Banfield J.F."/>
        </authorList>
    </citation>
    <scope>NUCLEOTIDE SEQUENCE [LARGE SCALE GENOMIC DNA]</scope>
</reference>
<evidence type="ECO:0000256" key="1">
    <source>
        <dbReference type="PIRSR" id="PIRSR600888-1"/>
    </source>
</evidence>
<dbReference type="PANTHER" id="PTHR21047">
    <property type="entry name" value="DTDP-6-DEOXY-D-GLUCOSE-3,5 EPIMERASE"/>
    <property type="match status" value="1"/>
</dbReference>
<keyword evidence="3" id="KW-0413">Isomerase</keyword>
<comment type="caution">
    <text evidence="4">The sequence shown here is derived from an EMBL/GenBank/DDBJ whole genome shotgun (WGS) entry which is preliminary data.</text>
</comment>
<dbReference type="PANTHER" id="PTHR21047:SF2">
    <property type="entry name" value="THYMIDINE DIPHOSPHO-4-KETO-RHAMNOSE 3,5-EPIMERASE"/>
    <property type="match status" value="1"/>
</dbReference>
<proteinExistence type="inferred from homology"/>
<comment type="function">
    <text evidence="3">Catalyzes the epimerization of the C3' and C5'positions of dTDP-6-deoxy-D-xylo-4-hexulose, forming dTDP-6-deoxy-L-lyxo-4-hexulose.</text>
</comment>
<feature type="site" description="Participates in a stacking interaction with the thymidine ring of dTDP-4-oxo-6-deoxyglucose" evidence="2">
    <location>
        <position position="135"/>
    </location>
</feature>
<dbReference type="GO" id="GO:0000271">
    <property type="term" value="P:polysaccharide biosynthetic process"/>
    <property type="evidence" value="ECO:0007669"/>
    <property type="project" value="TreeGrafter"/>
</dbReference>
<dbReference type="NCBIfam" id="TIGR01221">
    <property type="entry name" value="rmlC"/>
    <property type="match status" value="1"/>
</dbReference>
<comment type="catalytic activity">
    <reaction evidence="3">
        <text>dTDP-4-dehydro-6-deoxy-alpha-D-glucose = dTDP-4-dehydro-beta-L-rhamnose</text>
        <dbReference type="Rhea" id="RHEA:16969"/>
        <dbReference type="ChEBI" id="CHEBI:57649"/>
        <dbReference type="ChEBI" id="CHEBI:62830"/>
        <dbReference type="EC" id="5.1.3.13"/>
    </reaction>
</comment>
<dbReference type="GO" id="GO:0005829">
    <property type="term" value="C:cytosol"/>
    <property type="evidence" value="ECO:0007669"/>
    <property type="project" value="TreeGrafter"/>
</dbReference>
<dbReference type="CDD" id="cd00438">
    <property type="entry name" value="cupin_RmlC"/>
    <property type="match status" value="1"/>
</dbReference>
<dbReference type="InterPro" id="IPR014710">
    <property type="entry name" value="RmlC-like_jellyroll"/>
</dbReference>
<accession>A0A1G2RVW1</accession>
<protein>
    <recommendedName>
        <fullName evidence="3">dTDP-4-dehydrorhamnose 3,5-epimerase</fullName>
        <ecNumber evidence="3">5.1.3.13</ecNumber>
    </recommendedName>
    <alternativeName>
        <fullName evidence="3">Thymidine diphospho-4-keto-rhamnose 3,5-epimerase</fullName>
    </alternativeName>
</protein>
<gene>
    <name evidence="4" type="ORF">A3J30_03070</name>
</gene>
<comment type="subunit">
    <text evidence="3">Homodimer.</text>
</comment>
<dbReference type="InterPro" id="IPR011051">
    <property type="entry name" value="RmlC_Cupin_sf"/>
</dbReference>
<feature type="active site" description="Proton donor" evidence="1">
    <location>
        <position position="129"/>
    </location>
</feature>
<dbReference type="GO" id="GO:0019305">
    <property type="term" value="P:dTDP-rhamnose biosynthetic process"/>
    <property type="evidence" value="ECO:0007669"/>
    <property type="project" value="UniProtKB-UniRule"/>
</dbReference>
<comment type="pathway">
    <text evidence="3">Carbohydrate biosynthesis; dTDP-L-rhamnose biosynthesis.</text>
</comment>
<feature type="active site" description="Proton acceptor" evidence="1">
    <location>
        <position position="62"/>
    </location>
</feature>
<dbReference type="EC" id="5.1.3.13" evidence="3"/>
<dbReference type="GO" id="GO:0008830">
    <property type="term" value="F:dTDP-4-dehydrorhamnose 3,5-epimerase activity"/>
    <property type="evidence" value="ECO:0007669"/>
    <property type="project" value="UniProtKB-UniRule"/>
</dbReference>
<dbReference type="Gene3D" id="2.60.120.10">
    <property type="entry name" value="Jelly Rolls"/>
    <property type="match status" value="1"/>
</dbReference>
<dbReference type="Pfam" id="PF00908">
    <property type="entry name" value="dTDP_sugar_isom"/>
    <property type="match status" value="1"/>
</dbReference>
<dbReference type="Proteomes" id="UP000178222">
    <property type="component" value="Unassembled WGS sequence"/>
</dbReference>
<organism evidence="4 5">
    <name type="scientific">Candidatus Wildermuthbacteria bacterium RIFCSPLOWO2_02_FULL_47_9c</name>
    <dbReference type="NCBI Taxonomy" id="1802466"/>
    <lineage>
        <taxon>Bacteria</taxon>
        <taxon>Candidatus Wildermuthiibacteriota</taxon>
    </lineage>
</organism>
<dbReference type="AlphaFoldDB" id="A0A1G2RVW1"/>
<comment type="similarity">
    <text evidence="3">Belongs to the dTDP-4-dehydrorhamnose 3,5-epimerase family.</text>
</comment>
<evidence type="ECO:0000313" key="5">
    <source>
        <dbReference type="Proteomes" id="UP000178222"/>
    </source>
</evidence>
<dbReference type="EMBL" id="MHUL01000019">
    <property type="protein sequence ID" value="OHA76966.1"/>
    <property type="molecule type" value="Genomic_DNA"/>
</dbReference>
<dbReference type="UniPathway" id="UPA00124"/>
<name>A0A1G2RVW1_9BACT</name>